<organism evidence="1">
    <name type="scientific">Cacopsylla melanoneura</name>
    <dbReference type="NCBI Taxonomy" id="428564"/>
    <lineage>
        <taxon>Eukaryota</taxon>
        <taxon>Metazoa</taxon>
        <taxon>Ecdysozoa</taxon>
        <taxon>Arthropoda</taxon>
        <taxon>Hexapoda</taxon>
        <taxon>Insecta</taxon>
        <taxon>Pterygota</taxon>
        <taxon>Neoptera</taxon>
        <taxon>Paraneoptera</taxon>
        <taxon>Hemiptera</taxon>
        <taxon>Sternorrhyncha</taxon>
        <taxon>Psylloidea</taxon>
        <taxon>Psyllidae</taxon>
        <taxon>Psyllinae</taxon>
        <taxon>Cacopsylla</taxon>
    </lineage>
</organism>
<protein>
    <submittedName>
        <fullName evidence="1">Uncharacterized protein</fullName>
    </submittedName>
</protein>
<sequence>MHKLPYAKTKGLGLLLDFGLFGSKMGLESLLERNMGVANPCTECSRVVKINILQDIPLRHDPIFEEKNVKIWLAEPNLIIDQIIFLFYAKFNELYQNTIFYRVCCFQVINKQSRAWIVLR</sequence>
<name>A0A8D8X3W0_9HEMI</name>
<dbReference type="AlphaFoldDB" id="A0A8D8X3W0"/>
<reference evidence="1" key="1">
    <citation type="submission" date="2021-05" db="EMBL/GenBank/DDBJ databases">
        <authorList>
            <person name="Alioto T."/>
            <person name="Alioto T."/>
            <person name="Gomez Garrido J."/>
        </authorList>
    </citation>
    <scope>NUCLEOTIDE SEQUENCE</scope>
</reference>
<dbReference type="EMBL" id="HBUF01253489">
    <property type="protein sequence ID" value="CAG6680884.1"/>
    <property type="molecule type" value="Transcribed_RNA"/>
</dbReference>
<evidence type="ECO:0000313" key="1">
    <source>
        <dbReference type="EMBL" id="CAG6680884.1"/>
    </source>
</evidence>
<proteinExistence type="predicted"/>
<accession>A0A8D8X3W0</accession>